<dbReference type="EMBL" id="BARV01014811">
    <property type="protein sequence ID" value="GAI23491.1"/>
    <property type="molecule type" value="Genomic_DNA"/>
</dbReference>
<feature type="region of interest" description="Disordered" evidence="1">
    <location>
        <begin position="71"/>
        <end position="92"/>
    </location>
</feature>
<reference evidence="2" key="1">
    <citation type="journal article" date="2014" name="Front. Microbiol.">
        <title>High frequency of phylogenetically diverse reductive dehalogenase-homologous genes in deep subseafloor sedimentary metagenomes.</title>
        <authorList>
            <person name="Kawai M."/>
            <person name="Futagami T."/>
            <person name="Toyoda A."/>
            <person name="Takaki Y."/>
            <person name="Nishi S."/>
            <person name="Hori S."/>
            <person name="Arai W."/>
            <person name="Tsubouchi T."/>
            <person name="Morono Y."/>
            <person name="Uchiyama I."/>
            <person name="Ito T."/>
            <person name="Fujiyama A."/>
            <person name="Inagaki F."/>
            <person name="Takami H."/>
        </authorList>
    </citation>
    <scope>NUCLEOTIDE SEQUENCE</scope>
    <source>
        <strain evidence="2">Expedition CK06-06</strain>
    </source>
</reference>
<evidence type="ECO:0000256" key="1">
    <source>
        <dbReference type="SAM" id="MobiDB-lite"/>
    </source>
</evidence>
<evidence type="ECO:0000313" key="2">
    <source>
        <dbReference type="EMBL" id="GAI23491.1"/>
    </source>
</evidence>
<organism evidence="2">
    <name type="scientific">marine sediment metagenome</name>
    <dbReference type="NCBI Taxonomy" id="412755"/>
    <lineage>
        <taxon>unclassified sequences</taxon>
        <taxon>metagenomes</taxon>
        <taxon>ecological metagenomes</taxon>
    </lineage>
</organism>
<name>X1MZT5_9ZZZZ</name>
<accession>X1MZT5</accession>
<feature type="non-terminal residue" evidence="2">
    <location>
        <position position="1"/>
    </location>
</feature>
<dbReference type="AlphaFoldDB" id="X1MZT5"/>
<comment type="caution">
    <text evidence="2">The sequence shown here is derived from an EMBL/GenBank/DDBJ whole genome shotgun (WGS) entry which is preliminary data.</text>
</comment>
<gene>
    <name evidence="2" type="ORF">S06H3_25705</name>
</gene>
<protein>
    <submittedName>
        <fullName evidence="2">Uncharacterized protein</fullName>
    </submittedName>
</protein>
<sequence length="92" mass="10411">NVSVLRGWVNEYLRDLEISPSSHVDIPEQISDHNTPKISHICEACDKPIKTSEIMQVIYCPHCHKAIKDAISDEKNKRSQNTPEKDSQDAPS</sequence>
<proteinExistence type="predicted"/>